<keyword evidence="6" id="KW-1185">Reference proteome</keyword>
<evidence type="ECO:0000256" key="1">
    <source>
        <dbReference type="ARBA" id="ARBA00022679"/>
    </source>
</evidence>
<dbReference type="InterPro" id="IPR048903">
    <property type="entry name" value="MdcG_N"/>
</dbReference>
<feature type="domain" description="Phosphoribosyl-dephospho-CoA transferase MdcG N-terminal" evidence="4">
    <location>
        <begin position="4"/>
        <end position="74"/>
    </location>
</feature>
<dbReference type="Pfam" id="PF10620">
    <property type="entry name" value="MdcG"/>
    <property type="match status" value="1"/>
</dbReference>
<dbReference type="NCBIfam" id="TIGR03135">
    <property type="entry name" value="malonate_mdcG"/>
    <property type="match status" value="1"/>
</dbReference>
<dbReference type="InterPro" id="IPR017557">
    <property type="entry name" value="Holo-ACP_synthase"/>
</dbReference>
<dbReference type="Pfam" id="PF20866">
    <property type="entry name" value="MdcG_N"/>
    <property type="match status" value="1"/>
</dbReference>
<dbReference type="EMBL" id="LYRP01000001">
    <property type="protein sequence ID" value="OAT78279.1"/>
    <property type="molecule type" value="Genomic_DNA"/>
</dbReference>
<dbReference type="STRING" id="1691903.A9B99_00640"/>
<comment type="caution">
    <text evidence="5">The sequence shown here is derived from an EMBL/GenBank/DDBJ whole genome shotgun (WGS) entry which is preliminary data.</text>
</comment>
<sequence length="206" mass="23100">MQYRPHDLLWLNSEPVFTRQYSWLHQRWSLAQPVVVRRDWRNDGAIPVGVRGKGRGERAAGWVMPEQVVGYLPPEALATPAHIGNSPFAKQAPLLAAAQLCQHTWPWVWGITGSTGFALATGQAVLHNDSDLDLVIRAPVELEHEQLIAWQQVVAHLGCRADTQVETPYGGFSLNEWLRDGRVLLKTSTGPYNTSHPWQPVTGERF</sequence>
<name>A0A1B7L7A7_9ENTR</name>
<accession>A0A1B7L7A7</accession>
<dbReference type="Proteomes" id="UP000078225">
    <property type="component" value="Unassembled WGS sequence"/>
</dbReference>
<reference evidence="6" key="1">
    <citation type="submission" date="2016-05" db="EMBL/GenBank/DDBJ databases">
        <authorList>
            <person name="Behera P."/>
            <person name="Vaishampayan P."/>
            <person name="Singh N."/>
            <person name="Raina V."/>
            <person name="Suar M."/>
            <person name="Pattnaik A."/>
            <person name="Rastogi G."/>
        </authorList>
    </citation>
    <scope>NUCLEOTIDE SEQUENCE [LARGE SCALE GENOMIC DNA]</scope>
    <source>
        <strain evidence="6">MP23</strain>
    </source>
</reference>
<dbReference type="InterPro" id="IPR049180">
    <property type="entry name" value="MdcG_C"/>
</dbReference>
<dbReference type="NCBIfam" id="NF002332">
    <property type="entry name" value="PRK01293.1"/>
    <property type="match status" value="1"/>
</dbReference>
<feature type="domain" description="Phosphoribosyl-dephospho-CoA transferase MdcG C-terminal" evidence="3">
    <location>
        <begin position="88"/>
        <end position="196"/>
    </location>
</feature>
<dbReference type="OrthoDB" id="1275217at2"/>
<protein>
    <submittedName>
        <fullName evidence="5">Phosphoribosyl-dephospho-CoA transferase</fullName>
    </submittedName>
</protein>
<dbReference type="GO" id="GO:0016779">
    <property type="term" value="F:nucleotidyltransferase activity"/>
    <property type="evidence" value="ECO:0007669"/>
    <property type="project" value="UniProtKB-KW"/>
</dbReference>
<evidence type="ECO:0000259" key="3">
    <source>
        <dbReference type="Pfam" id="PF10620"/>
    </source>
</evidence>
<dbReference type="AlphaFoldDB" id="A0A1B7L7A7"/>
<evidence type="ECO:0000259" key="4">
    <source>
        <dbReference type="Pfam" id="PF20866"/>
    </source>
</evidence>
<organism evidence="5 6">
    <name type="scientific">Mangrovibacter phragmitis</name>
    <dbReference type="NCBI Taxonomy" id="1691903"/>
    <lineage>
        <taxon>Bacteria</taxon>
        <taxon>Pseudomonadati</taxon>
        <taxon>Pseudomonadota</taxon>
        <taxon>Gammaproteobacteria</taxon>
        <taxon>Enterobacterales</taxon>
        <taxon>Enterobacteriaceae</taxon>
        <taxon>Mangrovibacter</taxon>
    </lineage>
</organism>
<evidence type="ECO:0000256" key="2">
    <source>
        <dbReference type="ARBA" id="ARBA00022695"/>
    </source>
</evidence>
<keyword evidence="2" id="KW-0548">Nucleotidyltransferase</keyword>
<evidence type="ECO:0000313" key="6">
    <source>
        <dbReference type="Proteomes" id="UP000078225"/>
    </source>
</evidence>
<keyword evidence="1 5" id="KW-0808">Transferase</keyword>
<dbReference type="RefSeq" id="WP_064593600.1">
    <property type="nucleotide sequence ID" value="NZ_LYRP01000001.1"/>
</dbReference>
<evidence type="ECO:0000313" key="5">
    <source>
        <dbReference type="EMBL" id="OAT78279.1"/>
    </source>
</evidence>
<proteinExistence type="predicted"/>
<gene>
    <name evidence="5" type="ORF">A9B99_00640</name>
</gene>